<name>A0A7X2TCX8_9CLOT</name>
<proteinExistence type="predicted"/>
<dbReference type="RefSeq" id="WP_154472053.1">
    <property type="nucleotide sequence ID" value="NZ_DBEWUL010000027.1"/>
</dbReference>
<evidence type="ECO:0000313" key="2">
    <source>
        <dbReference type="Proteomes" id="UP000429958"/>
    </source>
</evidence>
<keyword evidence="2" id="KW-1185">Reference proteome</keyword>
<dbReference type="PANTHER" id="PTHR35861:SF2">
    <property type="entry name" value="FELS-2 PROPHAGE PROTEIN"/>
    <property type="match status" value="1"/>
</dbReference>
<comment type="caution">
    <text evidence="1">The sequence shown here is derived from an EMBL/GenBank/DDBJ whole genome shotgun (WGS) entry which is preliminary data.</text>
</comment>
<dbReference type="PANTHER" id="PTHR35861">
    <property type="match status" value="1"/>
</dbReference>
<gene>
    <name evidence="1" type="ORF">FYJ39_08490</name>
</gene>
<dbReference type="InterPro" id="IPR052042">
    <property type="entry name" value="Tail_sheath_structural"/>
</dbReference>
<evidence type="ECO:0000313" key="1">
    <source>
        <dbReference type="EMBL" id="MSS36608.1"/>
    </source>
</evidence>
<reference evidence="1 2" key="1">
    <citation type="submission" date="2019-08" db="EMBL/GenBank/DDBJ databases">
        <title>In-depth cultivation of the pig gut microbiome towards novel bacterial diversity and tailored functional studies.</title>
        <authorList>
            <person name="Wylensek D."/>
            <person name="Hitch T.C.A."/>
            <person name="Clavel T."/>
        </authorList>
    </citation>
    <scope>NUCLEOTIDE SEQUENCE [LARGE SCALE GENOMIC DNA]</scope>
    <source>
        <strain evidence="1 2">WCA-389-WT-23D1</strain>
    </source>
</reference>
<dbReference type="AlphaFoldDB" id="A0A7X2TCX8"/>
<dbReference type="Proteomes" id="UP000429958">
    <property type="component" value="Unassembled WGS sequence"/>
</dbReference>
<organism evidence="1 2">
    <name type="scientific">Clostridium porci</name>
    <dbReference type="NCBI Taxonomy" id="2605778"/>
    <lineage>
        <taxon>Bacteria</taxon>
        <taxon>Bacillati</taxon>
        <taxon>Bacillota</taxon>
        <taxon>Clostridia</taxon>
        <taxon>Eubacteriales</taxon>
        <taxon>Clostridiaceae</taxon>
        <taxon>Clostridium</taxon>
    </lineage>
</organism>
<accession>A0A7X2TCX8</accession>
<sequence length="499" mass="55274">MAYRHGIEVTEKETSFPSPMSTKYGVQVIFGTAPVNQAKNPYASVNKPVKVTTFEEAEINLGYSEDWKTYTLCQSMYASFKLFQISPVVFVNVLDPKKHRKDIEAKSYEVKNHQAVVKTTGFLLDELTVKTQNADAHVGEARIGEAVTGGESVTLTADTDYIAEFDEYGYLVITVLSAGKAYEATQITVSGKVIAPEMVTEEDVIGSYDAATGAETGMEVLRQVYPKFGLIPSMLLAPGWSQKPNIGAALQGKCEDISGAFRSMCLLDLDTALAKKYTDCEKIKADMGYNEEHSIVLWPELQMKGKVYSYSAVYGAMMSYHTALNNDVPYIYPSNKDLNVDGAVLEDGTEILLDQIQAGFLNGAGIVTAFNDLSWKAYGNNTGCYPENTDPKDRWIGCRRMFDYVSNYFVVAYRKKLDGNMNRRLVDDIVNSFNIWGNSLTANGMCAGIYAEYRPEENTVEDVLAGHLKLRIYFAPYTPAEYINATMEFDVAALEGVMA</sequence>
<dbReference type="EMBL" id="VUMD01000006">
    <property type="protein sequence ID" value="MSS36608.1"/>
    <property type="molecule type" value="Genomic_DNA"/>
</dbReference>
<protein>
    <submittedName>
        <fullName evidence="1">Phage tail sheath family protein</fullName>
    </submittedName>
</protein>